<dbReference type="InterPro" id="IPR051411">
    <property type="entry name" value="Polyketide_trans_af380"/>
</dbReference>
<dbReference type="Pfam" id="PF01738">
    <property type="entry name" value="DLH"/>
    <property type="match status" value="1"/>
</dbReference>
<dbReference type="PANTHER" id="PTHR47751:SF1">
    <property type="entry name" value="SUPERFAMILY HYDROLASE, PUTATIVE (AFU_ORTHOLOGUE AFUA_2G16580)-RELATED"/>
    <property type="match status" value="1"/>
</dbReference>
<comment type="similarity">
    <text evidence="1">Belongs to the polyketide transferase af380 family.</text>
</comment>
<reference evidence="5" key="2">
    <citation type="submission" date="2020-03" db="EMBL/GenBank/DDBJ databases">
        <authorList>
            <person name="Fu F.-F."/>
            <person name="Chen J."/>
        </authorList>
    </citation>
    <scope>NUCLEOTIDE SEQUENCE</scope>
    <source>
        <strain evidence="5">Lc1</strain>
    </source>
</reference>
<dbReference type="AlphaFoldDB" id="A0A8H4CCT3"/>
<dbReference type="InterPro" id="IPR002925">
    <property type="entry name" value="Dienelactn_hydro"/>
</dbReference>
<dbReference type="SUPFAM" id="SSF53474">
    <property type="entry name" value="alpha/beta-Hydrolases"/>
    <property type="match status" value="1"/>
</dbReference>
<evidence type="ECO:0000313" key="6">
    <source>
        <dbReference type="Proteomes" id="UP000613401"/>
    </source>
</evidence>
<feature type="compositionally biased region" description="Pro residues" evidence="2">
    <location>
        <begin position="40"/>
        <end position="52"/>
    </location>
</feature>
<protein>
    <recommendedName>
        <fullName evidence="4">Dienelactone hydrolase domain-containing protein</fullName>
    </recommendedName>
</protein>
<proteinExistence type="inferred from homology"/>
<dbReference type="Gene3D" id="3.40.50.720">
    <property type="entry name" value="NAD(P)-binding Rossmann-like Domain"/>
    <property type="match status" value="1"/>
</dbReference>
<evidence type="ECO:0000256" key="2">
    <source>
        <dbReference type="SAM" id="MobiDB-lite"/>
    </source>
</evidence>
<evidence type="ECO:0000256" key="3">
    <source>
        <dbReference type="SAM" id="Phobius"/>
    </source>
</evidence>
<feature type="transmembrane region" description="Helical" evidence="3">
    <location>
        <begin position="371"/>
        <end position="390"/>
    </location>
</feature>
<dbReference type="GO" id="GO:0016747">
    <property type="term" value="F:acyltransferase activity, transferring groups other than amino-acyl groups"/>
    <property type="evidence" value="ECO:0007669"/>
    <property type="project" value="InterPro"/>
</dbReference>
<feature type="domain" description="Dienelactone hydrolase" evidence="4">
    <location>
        <begin position="400"/>
        <end position="517"/>
    </location>
</feature>
<sequence length="900" mass="99767">MSAIPTLVERDKEYYALDFGSNLPPGTDTVDQLHNNQRQPRPPSQPQRPVPEWPSEEERKGKWISAYLDTLDPETEYDQIIKTANFFSGNTFAVAMGYCSTFVMLTQPPGGAAAIHFGARAFKRPHRRFYETADQLLDWMWYGSASEETKRGIEAVNRLHKTIWKNTPGAFSNPPEGQMSVIGSAVFETYLRKLVGAKNREPHPHVAAAWPAWAERVLAQFRTEPADGSRSFGVNFPRTWDELEGFYRWFQELPFDKLTNSEDRQKGHAIAEAFVTQFSTLWFPKHLHWFGRQMLLTVLAPKVREQQNIGHPNPVLERLIKLGLKIQFDLIDIMPDPVKPMLFEEYQAVKKWGWGQIDADVTRQWERKGRVIDFCLGVVVLLWAVMFLWYNIAKGSLHLAGLLHRPETASAKAPGLVVVHPGGGVKEQTASLYAERMSQQGFVSVAFDALYQGQSEGSPHYLEDPGSRVSDVSAVVDYLQTLDYVDSGAIAVLGICAGGGYGIAAAATDHRIKAVAAISLNRMHPASIPLIYRFDAWHLADQLLSQPTILIAGEDADSRWGTDDVYDKIKNTNPNAVKILVPGGRHMDFYDLEPYVAPSVANVTDFFKTHLNLTSQRQFMSFTKTYHHKPYDLISPSRPELSAAGKNVVITGGGTSIGKSIALSFAKAGASSVSILGRRLDRLEIAVADIRSAAKPGTRVLCKKADLSICDEARVAIDEISLVVGDIHIFVSNAGFFPKVGGVVHQAAEDYLEGFKLNVITTLHALQAFVPHAAQGAIVLNISTSLAHIKPWAGLSGYCVTKAANLKLVDFFAAENTEIHVVNVQPGVVETELSPQGTTFNTTDDPALPGHFCVWLASPEARFLKNKFVWANWDVEELMSRAGEIESSHLLTWIIDGVRI</sequence>
<dbReference type="EMBL" id="WVTB01000067">
    <property type="protein sequence ID" value="KAF3801406.1"/>
    <property type="molecule type" value="Genomic_DNA"/>
</dbReference>
<reference evidence="5" key="1">
    <citation type="journal article" date="2020" name="Phytopathology">
        <title>Genome sequence and comparative analysis of Colletotrichum gloeosporioides isolated from Liriodendron leaves.</title>
        <authorList>
            <person name="Fu F.F."/>
            <person name="Hao Z."/>
            <person name="Wang P."/>
            <person name="Lu Y."/>
            <person name="Xue L.J."/>
            <person name="Wei G."/>
            <person name="Tian Y."/>
            <person name="Baishi H."/>
            <person name="Xu H."/>
            <person name="Shi J."/>
            <person name="Cheng T."/>
            <person name="Wang G."/>
            <person name="Yi Y."/>
            <person name="Chen J."/>
        </authorList>
    </citation>
    <scope>NUCLEOTIDE SEQUENCE</scope>
    <source>
        <strain evidence="5">Lc1</strain>
    </source>
</reference>
<evidence type="ECO:0000259" key="4">
    <source>
        <dbReference type="Pfam" id="PF01738"/>
    </source>
</evidence>
<dbReference type="Gene3D" id="3.40.50.1820">
    <property type="entry name" value="alpha/beta hydrolase"/>
    <property type="match status" value="1"/>
</dbReference>
<organism evidence="5 6">
    <name type="scientific">Colletotrichum gloeosporioides</name>
    <name type="common">Anthracnose fungus</name>
    <name type="synonym">Glomerella cingulata</name>
    <dbReference type="NCBI Taxonomy" id="474922"/>
    <lineage>
        <taxon>Eukaryota</taxon>
        <taxon>Fungi</taxon>
        <taxon>Dikarya</taxon>
        <taxon>Ascomycota</taxon>
        <taxon>Pezizomycotina</taxon>
        <taxon>Sordariomycetes</taxon>
        <taxon>Hypocreomycetidae</taxon>
        <taxon>Glomerellales</taxon>
        <taxon>Glomerellaceae</taxon>
        <taxon>Colletotrichum</taxon>
        <taxon>Colletotrichum gloeosporioides species complex</taxon>
    </lineage>
</organism>
<keyword evidence="3" id="KW-0472">Membrane</keyword>
<keyword evidence="3" id="KW-0812">Transmembrane</keyword>
<dbReference type="InterPro" id="IPR029058">
    <property type="entry name" value="AB_hydrolase_fold"/>
</dbReference>
<keyword evidence="6" id="KW-1185">Reference proteome</keyword>
<dbReference type="RefSeq" id="XP_045260565.1">
    <property type="nucleotide sequence ID" value="XM_045405584.1"/>
</dbReference>
<dbReference type="InterPro" id="IPR002347">
    <property type="entry name" value="SDR_fam"/>
</dbReference>
<keyword evidence="3" id="KW-1133">Transmembrane helix</keyword>
<dbReference type="GeneID" id="69012713"/>
<dbReference type="PROSITE" id="PS00099">
    <property type="entry name" value="THIOLASE_3"/>
    <property type="match status" value="1"/>
</dbReference>
<gene>
    <name evidence="5" type="ORF">GCG54_00005562</name>
</gene>
<evidence type="ECO:0000313" key="5">
    <source>
        <dbReference type="EMBL" id="KAF3801406.1"/>
    </source>
</evidence>
<evidence type="ECO:0000256" key="1">
    <source>
        <dbReference type="ARBA" id="ARBA00029464"/>
    </source>
</evidence>
<dbReference type="PANTHER" id="PTHR47751">
    <property type="entry name" value="SUPERFAMILY HYDROLASE, PUTATIVE (AFU_ORTHOLOGUE AFUA_2G16580)-RELATED"/>
    <property type="match status" value="1"/>
</dbReference>
<dbReference type="GO" id="GO:0016787">
    <property type="term" value="F:hydrolase activity"/>
    <property type="evidence" value="ECO:0007669"/>
    <property type="project" value="InterPro"/>
</dbReference>
<dbReference type="SUPFAM" id="SSF51735">
    <property type="entry name" value="NAD(P)-binding Rossmann-fold domains"/>
    <property type="match status" value="1"/>
</dbReference>
<feature type="region of interest" description="Disordered" evidence="2">
    <location>
        <begin position="18"/>
        <end position="57"/>
    </location>
</feature>
<accession>A0A8H4CCT3</accession>
<dbReference type="InterPro" id="IPR036291">
    <property type="entry name" value="NAD(P)-bd_dom_sf"/>
</dbReference>
<dbReference type="Proteomes" id="UP000613401">
    <property type="component" value="Unassembled WGS sequence"/>
</dbReference>
<comment type="caution">
    <text evidence="5">The sequence shown here is derived from an EMBL/GenBank/DDBJ whole genome shotgun (WGS) entry which is preliminary data.</text>
</comment>
<dbReference type="CDD" id="cd05233">
    <property type="entry name" value="SDR_c"/>
    <property type="match status" value="1"/>
</dbReference>
<dbReference type="Pfam" id="PF00106">
    <property type="entry name" value="adh_short"/>
    <property type="match status" value="1"/>
</dbReference>
<dbReference type="InterPro" id="IPR020610">
    <property type="entry name" value="Thiolase_AS"/>
</dbReference>
<name>A0A8H4CCT3_COLGL</name>
<dbReference type="PRINTS" id="PR00081">
    <property type="entry name" value="GDHRDH"/>
</dbReference>